<dbReference type="InterPro" id="IPR033248">
    <property type="entry name" value="Transketolase_C"/>
</dbReference>
<dbReference type="PANTHER" id="PTHR43825:SF1">
    <property type="entry name" value="TRANSKETOLASE-LIKE PYRIMIDINE-BINDING DOMAIN-CONTAINING PROTEIN"/>
    <property type="match status" value="1"/>
</dbReference>
<dbReference type="PANTHER" id="PTHR43825">
    <property type="entry name" value="PYRUVATE DEHYDROGENASE E1 COMPONENT"/>
    <property type="match status" value="1"/>
</dbReference>
<evidence type="ECO:0000256" key="4">
    <source>
        <dbReference type="ARBA" id="ARBA00023052"/>
    </source>
</evidence>
<dbReference type="InterPro" id="IPR051157">
    <property type="entry name" value="PDH/Transketolase"/>
</dbReference>
<dbReference type="GO" id="GO:0006082">
    <property type="term" value="P:organic acid metabolic process"/>
    <property type="evidence" value="ECO:0007669"/>
    <property type="project" value="UniProtKB-ARBA"/>
</dbReference>
<gene>
    <name evidence="6" type="ORF">A3207_06420</name>
</gene>
<evidence type="ECO:0000259" key="5">
    <source>
        <dbReference type="SMART" id="SM00861"/>
    </source>
</evidence>
<dbReference type="Gene3D" id="3.40.50.920">
    <property type="match status" value="1"/>
</dbReference>
<sequence>MKWMYTSQRKEYANALTEVGKERTDVVVLDADLSSSTRTAEFAKNFPERFFNCGIAEQNMIGTAAGLAAAGKTVFASTFAAFATGRCWDQIRQAVAYSNLDVKIVATHAGITVGPDGATHQALEDIAIMRVLPNMTVIVPADGAETYKEIKAIANYKGPCYVRLGRSDVPLVTSMETPFEVGKASLLKEGSDITLAACGQMVAICLEAAEELESRGISAEVLNVSTIKPLDKDAIAKSVEKTGCIVTAEEHSIEGGLGSAVCEFLCETYSVPQQRIGTPACFGESGESDALMKKYGLTKEHVVEASEKVIRRKKQ</sequence>
<comment type="caution">
    <text evidence="6">The sequence shown here is derived from an EMBL/GenBank/DDBJ whole genome shotgun (WGS) entry which is preliminary data.</text>
</comment>
<dbReference type="InterPro" id="IPR005475">
    <property type="entry name" value="Transketolase-like_Pyr-bd"/>
</dbReference>
<dbReference type="Pfam" id="PF02780">
    <property type="entry name" value="Transketolase_C"/>
    <property type="match status" value="1"/>
</dbReference>
<dbReference type="SMART" id="SM00861">
    <property type="entry name" value="Transket_pyr"/>
    <property type="match status" value="1"/>
</dbReference>
<keyword evidence="4" id="KW-0786">Thiamine pyrophosphate</keyword>
<comment type="similarity">
    <text evidence="2">Belongs to the transketolase family.</text>
</comment>
<accession>A0A8J8PDY1</accession>
<organism evidence="6 7">
    <name type="scientific">Candidatus Methanomassiliicoccus intestinalis</name>
    <dbReference type="NCBI Taxonomy" id="1406512"/>
    <lineage>
        <taxon>Archaea</taxon>
        <taxon>Methanobacteriati</taxon>
        <taxon>Thermoplasmatota</taxon>
        <taxon>Thermoplasmata</taxon>
        <taxon>Methanomassiliicoccales</taxon>
        <taxon>Methanomassiliicoccaceae</taxon>
        <taxon>Methanomassiliicoccus</taxon>
    </lineage>
</organism>
<evidence type="ECO:0000313" key="6">
    <source>
        <dbReference type="EMBL" id="TQS83955.1"/>
    </source>
</evidence>
<protein>
    <submittedName>
        <fullName evidence="6">Transketolase</fullName>
    </submittedName>
</protein>
<dbReference type="InterPro" id="IPR020826">
    <property type="entry name" value="Transketolase_BS"/>
</dbReference>
<evidence type="ECO:0000256" key="1">
    <source>
        <dbReference type="ARBA" id="ARBA00001964"/>
    </source>
</evidence>
<evidence type="ECO:0000313" key="7">
    <source>
        <dbReference type="Proteomes" id="UP000752814"/>
    </source>
</evidence>
<feature type="domain" description="Transketolase-like pyrimidine-binding" evidence="5">
    <location>
        <begin position="6"/>
        <end position="171"/>
    </location>
</feature>
<dbReference type="SUPFAM" id="SSF52922">
    <property type="entry name" value="TK C-terminal domain-like"/>
    <property type="match status" value="1"/>
</dbReference>
<dbReference type="CDD" id="cd07033">
    <property type="entry name" value="TPP_PYR_DXS_TK_like"/>
    <property type="match status" value="1"/>
</dbReference>
<dbReference type="AlphaFoldDB" id="A0A8J8PDY1"/>
<dbReference type="SUPFAM" id="SSF52518">
    <property type="entry name" value="Thiamin diphosphate-binding fold (THDP-binding)"/>
    <property type="match status" value="1"/>
</dbReference>
<dbReference type="PROSITE" id="PS00802">
    <property type="entry name" value="TRANSKETOLASE_2"/>
    <property type="match status" value="1"/>
</dbReference>
<comment type="cofactor">
    <cofactor evidence="1">
        <name>thiamine diphosphate</name>
        <dbReference type="ChEBI" id="CHEBI:58937"/>
    </cofactor>
</comment>
<dbReference type="FunFam" id="3.40.50.970:FF:000129">
    <property type="entry name" value="Transketolase"/>
    <property type="match status" value="1"/>
</dbReference>
<dbReference type="InterPro" id="IPR029061">
    <property type="entry name" value="THDP-binding"/>
</dbReference>
<dbReference type="InterPro" id="IPR009014">
    <property type="entry name" value="Transketo_C/PFOR_II"/>
</dbReference>
<evidence type="ECO:0000256" key="2">
    <source>
        <dbReference type="ARBA" id="ARBA00007131"/>
    </source>
</evidence>
<dbReference type="Gene3D" id="3.40.50.970">
    <property type="match status" value="1"/>
</dbReference>
<reference evidence="6" key="1">
    <citation type="submission" date="2016-03" db="EMBL/GenBank/DDBJ databases">
        <authorList>
            <person name="Borrel G."/>
            <person name="Mccann A."/>
            <person name="O'Toole P.W."/>
        </authorList>
    </citation>
    <scope>NUCLEOTIDE SEQUENCE</scope>
    <source>
        <strain evidence="6">183</strain>
    </source>
</reference>
<dbReference type="Proteomes" id="UP000752814">
    <property type="component" value="Unassembled WGS sequence"/>
</dbReference>
<dbReference type="GO" id="GO:0016740">
    <property type="term" value="F:transferase activity"/>
    <property type="evidence" value="ECO:0007669"/>
    <property type="project" value="UniProtKB-KW"/>
</dbReference>
<proteinExistence type="inferred from homology"/>
<evidence type="ECO:0000256" key="3">
    <source>
        <dbReference type="ARBA" id="ARBA00022679"/>
    </source>
</evidence>
<dbReference type="GO" id="GO:0044272">
    <property type="term" value="P:sulfur compound biosynthetic process"/>
    <property type="evidence" value="ECO:0007669"/>
    <property type="project" value="UniProtKB-ARBA"/>
</dbReference>
<dbReference type="Pfam" id="PF02779">
    <property type="entry name" value="Transket_pyr"/>
    <property type="match status" value="1"/>
</dbReference>
<name>A0A8J8PDY1_9ARCH</name>
<dbReference type="EMBL" id="LVVT01000007">
    <property type="protein sequence ID" value="TQS83955.1"/>
    <property type="molecule type" value="Genomic_DNA"/>
</dbReference>
<keyword evidence="3" id="KW-0808">Transferase</keyword>